<dbReference type="AlphaFoldDB" id="A0A382K140"/>
<protein>
    <recommendedName>
        <fullName evidence="2">Alpha-D-phosphohexomutase alpha/beta/alpha domain-containing protein</fullName>
    </recommendedName>
</protein>
<feature type="non-terminal residue" evidence="1">
    <location>
        <position position="54"/>
    </location>
</feature>
<feature type="non-terminal residue" evidence="1">
    <location>
        <position position="1"/>
    </location>
</feature>
<organism evidence="1">
    <name type="scientific">marine metagenome</name>
    <dbReference type="NCBI Taxonomy" id="408172"/>
    <lineage>
        <taxon>unclassified sequences</taxon>
        <taxon>metagenomes</taxon>
        <taxon>ecological metagenomes</taxon>
    </lineage>
</organism>
<evidence type="ECO:0000313" key="1">
    <source>
        <dbReference type="EMBL" id="SVC17948.1"/>
    </source>
</evidence>
<reference evidence="1" key="1">
    <citation type="submission" date="2018-05" db="EMBL/GenBank/DDBJ databases">
        <authorList>
            <person name="Lanie J.A."/>
            <person name="Ng W.-L."/>
            <person name="Kazmierczak K.M."/>
            <person name="Andrzejewski T.M."/>
            <person name="Davidsen T.M."/>
            <person name="Wayne K.J."/>
            <person name="Tettelin H."/>
            <person name="Glass J.I."/>
            <person name="Rusch D."/>
            <person name="Podicherti R."/>
            <person name="Tsui H.-C.T."/>
            <person name="Winkler M.E."/>
        </authorList>
    </citation>
    <scope>NUCLEOTIDE SEQUENCE</scope>
</reference>
<dbReference type="EMBL" id="UINC01077644">
    <property type="protein sequence ID" value="SVC17948.1"/>
    <property type="molecule type" value="Genomic_DNA"/>
</dbReference>
<dbReference type="InterPro" id="IPR016055">
    <property type="entry name" value="A-D-PHexomutase_a/b/a-I/II/III"/>
</dbReference>
<dbReference type="SUPFAM" id="SSF53738">
    <property type="entry name" value="Phosphoglucomutase, first 3 domains"/>
    <property type="match status" value="1"/>
</dbReference>
<evidence type="ECO:0008006" key="2">
    <source>
        <dbReference type="Google" id="ProtNLM"/>
    </source>
</evidence>
<dbReference type="GO" id="GO:0005975">
    <property type="term" value="P:carbohydrate metabolic process"/>
    <property type="evidence" value="ECO:0007669"/>
    <property type="project" value="InterPro"/>
</dbReference>
<proteinExistence type="predicted"/>
<sequence length="54" mass="5622">MTLIKSISGIRGTIGGGVGDALTPIDIVRFTASYASFIKKHNSSSNTIIIGRDA</sequence>
<accession>A0A382K140</accession>
<dbReference type="Gene3D" id="3.40.120.10">
    <property type="entry name" value="Alpha-D-Glucose-1,6-Bisphosphate, subunit A, domain 3"/>
    <property type="match status" value="1"/>
</dbReference>
<name>A0A382K140_9ZZZZ</name>
<gene>
    <name evidence="1" type="ORF">METZ01_LOCUS270802</name>
</gene>
<dbReference type="GO" id="GO:0016868">
    <property type="term" value="F:intramolecular phosphotransferase activity"/>
    <property type="evidence" value="ECO:0007669"/>
    <property type="project" value="InterPro"/>
</dbReference>